<gene>
    <name evidence="11" type="ORF">FALBO_14878</name>
</gene>
<keyword evidence="3" id="KW-0808">Transferase</keyword>
<keyword evidence="7" id="KW-0833">Ubl conjugation pathway</keyword>
<feature type="compositionally biased region" description="Polar residues" evidence="9">
    <location>
        <begin position="78"/>
        <end position="90"/>
    </location>
</feature>
<keyword evidence="6" id="KW-0863">Zinc-finger</keyword>
<dbReference type="GO" id="GO:0008270">
    <property type="term" value="F:zinc ion binding"/>
    <property type="evidence" value="ECO:0007669"/>
    <property type="project" value="UniProtKB-KW"/>
</dbReference>
<comment type="catalytic activity">
    <reaction evidence="1">
        <text>[E2 ubiquitin-conjugating enzyme]-S-ubiquitinyl-L-cysteine + [acceptor protein]-L-lysine = [E2 ubiquitin-conjugating enzyme]-L-cysteine + [acceptor protein]-N(6)-ubiquitinyl-L-lysine.</text>
        <dbReference type="EC" id="2.3.2.31"/>
    </reaction>
</comment>
<comment type="caution">
    <text evidence="11">The sequence shown here is derived from an EMBL/GenBank/DDBJ whole genome shotgun (WGS) entry which is preliminary data.</text>
</comment>
<name>A0A8H4P5V1_9HYPO</name>
<dbReference type="GO" id="GO:0016567">
    <property type="term" value="P:protein ubiquitination"/>
    <property type="evidence" value="ECO:0007669"/>
    <property type="project" value="InterPro"/>
</dbReference>
<proteinExistence type="predicted"/>
<evidence type="ECO:0000256" key="4">
    <source>
        <dbReference type="ARBA" id="ARBA00022723"/>
    </source>
</evidence>
<dbReference type="PANTHER" id="PTHR11685">
    <property type="entry name" value="RBR FAMILY RING FINGER AND IBR DOMAIN-CONTAINING"/>
    <property type="match status" value="1"/>
</dbReference>
<evidence type="ECO:0000256" key="9">
    <source>
        <dbReference type="SAM" id="MobiDB-lite"/>
    </source>
</evidence>
<dbReference type="InterPro" id="IPR031127">
    <property type="entry name" value="E3_UB_ligase_RBR"/>
</dbReference>
<dbReference type="InterPro" id="IPR002867">
    <property type="entry name" value="IBR_dom"/>
</dbReference>
<evidence type="ECO:0000256" key="6">
    <source>
        <dbReference type="ARBA" id="ARBA00022771"/>
    </source>
</evidence>
<keyword evidence="12" id="KW-1185">Reference proteome</keyword>
<keyword evidence="5" id="KW-0677">Repeat</keyword>
<dbReference type="PROSITE" id="PS00518">
    <property type="entry name" value="ZF_RING_1"/>
    <property type="match status" value="1"/>
</dbReference>
<evidence type="ECO:0000256" key="3">
    <source>
        <dbReference type="ARBA" id="ARBA00022679"/>
    </source>
</evidence>
<protein>
    <recommendedName>
        <fullName evidence="2">RBR-type E3 ubiquitin transferase</fullName>
        <ecNumber evidence="2">2.3.2.31</ecNumber>
    </recommendedName>
</protein>
<dbReference type="InterPro" id="IPR017907">
    <property type="entry name" value="Znf_RING_CS"/>
</dbReference>
<evidence type="ECO:0000313" key="11">
    <source>
        <dbReference type="EMBL" id="KAF4458388.1"/>
    </source>
</evidence>
<dbReference type="SUPFAM" id="SSF57850">
    <property type="entry name" value="RING/U-box"/>
    <property type="match status" value="1"/>
</dbReference>
<dbReference type="Pfam" id="PF01485">
    <property type="entry name" value="IBR"/>
    <property type="match status" value="2"/>
</dbReference>
<evidence type="ECO:0000256" key="2">
    <source>
        <dbReference type="ARBA" id="ARBA00012251"/>
    </source>
</evidence>
<dbReference type="CDD" id="cd22584">
    <property type="entry name" value="Rcat_RBR_unk"/>
    <property type="match status" value="1"/>
</dbReference>
<reference evidence="11 12" key="1">
    <citation type="submission" date="2020-01" db="EMBL/GenBank/DDBJ databases">
        <title>Identification and distribution of gene clusters putatively required for synthesis of sphingolipid metabolism inhibitors in phylogenetically diverse species of the filamentous fungus Fusarium.</title>
        <authorList>
            <person name="Kim H.-S."/>
            <person name="Busman M."/>
            <person name="Brown D.W."/>
            <person name="Divon H."/>
            <person name="Uhlig S."/>
            <person name="Proctor R.H."/>
        </authorList>
    </citation>
    <scope>NUCLEOTIDE SEQUENCE [LARGE SCALE GENOMIC DNA]</scope>
    <source>
        <strain evidence="11 12">NRRL 20459</strain>
    </source>
</reference>
<feature type="region of interest" description="Disordered" evidence="9">
    <location>
        <begin position="70"/>
        <end position="105"/>
    </location>
</feature>
<keyword evidence="8" id="KW-0862">Zinc</keyword>
<evidence type="ECO:0000259" key="10">
    <source>
        <dbReference type="PROSITE" id="PS51873"/>
    </source>
</evidence>
<accession>A0A8H4P5V1</accession>
<dbReference type="EC" id="2.3.2.31" evidence="2"/>
<evidence type="ECO:0000256" key="7">
    <source>
        <dbReference type="ARBA" id="ARBA00022786"/>
    </source>
</evidence>
<organism evidence="11 12">
    <name type="scientific">Fusarium albosuccineum</name>
    <dbReference type="NCBI Taxonomy" id="1237068"/>
    <lineage>
        <taxon>Eukaryota</taxon>
        <taxon>Fungi</taxon>
        <taxon>Dikarya</taxon>
        <taxon>Ascomycota</taxon>
        <taxon>Pezizomycotina</taxon>
        <taxon>Sordariomycetes</taxon>
        <taxon>Hypocreomycetidae</taxon>
        <taxon>Hypocreales</taxon>
        <taxon>Nectriaceae</taxon>
        <taxon>Fusarium</taxon>
        <taxon>Fusarium decemcellulare species complex</taxon>
    </lineage>
</organism>
<keyword evidence="4" id="KW-0479">Metal-binding</keyword>
<feature type="domain" description="RING-type" evidence="10">
    <location>
        <begin position="111"/>
        <end position="299"/>
    </location>
</feature>
<dbReference type="OrthoDB" id="10009520at2759"/>
<dbReference type="Proteomes" id="UP000554235">
    <property type="component" value="Unassembled WGS sequence"/>
</dbReference>
<evidence type="ECO:0000256" key="5">
    <source>
        <dbReference type="ARBA" id="ARBA00022737"/>
    </source>
</evidence>
<evidence type="ECO:0000256" key="1">
    <source>
        <dbReference type="ARBA" id="ARBA00001798"/>
    </source>
</evidence>
<dbReference type="EMBL" id="JAADYS010002476">
    <property type="protein sequence ID" value="KAF4458388.1"/>
    <property type="molecule type" value="Genomic_DNA"/>
</dbReference>
<dbReference type="PROSITE" id="PS51873">
    <property type="entry name" value="TRIAD"/>
    <property type="match status" value="1"/>
</dbReference>
<dbReference type="AlphaFoldDB" id="A0A8H4P5V1"/>
<dbReference type="Gene3D" id="1.20.120.1750">
    <property type="match status" value="1"/>
</dbReference>
<dbReference type="InterPro" id="IPR044066">
    <property type="entry name" value="TRIAD_supradom"/>
</dbReference>
<sequence length="382" mass="42689">MDPSEIDNESLKAIVQVQLDDLEECDEVAKKRKDREWDTTDQGVAIQAYRDELNTLKRIATDRAFAVTIDQGTDTDENQATAPEPTSTVQAAAETDEPTVEATPHQAKSSDLQACVSCAHKLPVEDLSVCPCLHAYCAGCLVILVEGSLRDTTLFPPRCCKQHIPVDNGNPHFSTDLLARFQAKKLEYETPNPTYCSVSTCSAFIPPQLIENDIASCPLCPQKTCVHCETQSHTGVCPEDAASQELLQLAQDEGWQRCKACGVIVQLNQGCNHITCRCGAEFCYKCGETWKTCECAQWDEAEIWDRANAVAARAPGPPLIQPQLIQRIMQNLRVNHECDHDSWRRRRGMYVCENCTELMPHFIYECEQCALMACASCRWNRL</sequence>
<evidence type="ECO:0000313" key="12">
    <source>
        <dbReference type="Proteomes" id="UP000554235"/>
    </source>
</evidence>
<dbReference type="GO" id="GO:0061630">
    <property type="term" value="F:ubiquitin protein ligase activity"/>
    <property type="evidence" value="ECO:0007669"/>
    <property type="project" value="UniProtKB-EC"/>
</dbReference>
<evidence type="ECO:0000256" key="8">
    <source>
        <dbReference type="ARBA" id="ARBA00022833"/>
    </source>
</evidence>